<feature type="domain" description="Large ribosomal subunit protein bL12 oligomerization" evidence="5">
    <location>
        <begin position="36"/>
        <end position="83"/>
    </location>
</feature>
<sequence>MRCDKVGQFALRVGRTLRRQITSPRLLSATAAPDLTKLVDDIASLNLIQCRDFVKLLKERLDIPDMAAMPMMMGGGAGSAAAAGGDAAGEAAPAAAEKTAFTVKLKSFNAVDKVKTIKEVRAITKLGLKEAKALVESAPCDVVKDINKKDAEAIIEQLKAAGAVAELE</sequence>
<evidence type="ECO:0000259" key="4">
    <source>
        <dbReference type="Pfam" id="PF00542"/>
    </source>
</evidence>
<dbReference type="EMBL" id="OVEO01000004">
    <property type="protein sequence ID" value="SPQ95665.1"/>
    <property type="molecule type" value="Genomic_DNA"/>
</dbReference>
<dbReference type="Pfam" id="PF16320">
    <property type="entry name" value="Ribosomal_L12_N"/>
    <property type="match status" value="1"/>
</dbReference>
<dbReference type="GO" id="GO:0005737">
    <property type="term" value="C:cytoplasm"/>
    <property type="evidence" value="ECO:0007669"/>
    <property type="project" value="UniProtKB-ARBA"/>
</dbReference>
<reference evidence="6 7" key="1">
    <citation type="submission" date="2018-03" db="EMBL/GenBank/DDBJ databases">
        <authorList>
            <person name="Fogelqvist J."/>
        </authorList>
    </citation>
    <scope>NUCLEOTIDE SEQUENCE [LARGE SCALE GENOMIC DNA]</scope>
</reference>
<feature type="domain" description="Large ribosomal subunit protein bL12 C-terminal" evidence="4">
    <location>
        <begin position="101"/>
        <end position="168"/>
    </location>
</feature>
<keyword evidence="2" id="KW-0689">Ribosomal protein</keyword>
<dbReference type="Pfam" id="PF00542">
    <property type="entry name" value="Ribosomal_L12"/>
    <property type="match status" value="1"/>
</dbReference>
<comment type="similarity">
    <text evidence="1">Belongs to the bacterial ribosomal protein bL12 family.</text>
</comment>
<dbReference type="GO" id="GO:0003729">
    <property type="term" value="F:mRNA binding"/>
    <property type="evidence" value="ECO:0007669"/>
    <property type="project" value="TreeGrafter"/>
</dbReference>
<dbReference type="InterPro" id="IPR014719">
    <property type="entry name" value="Ribosomal_bL12_C/ClpS-like"/>
</dbReference>
<dbReference type="SUPFAM" id="SSF48300">
    <property type="entry name" value="Ribosomal protein L7/12, oligomerisation (N-terminal) domain"/>
    <property type="match status" value="1"/>
</dbReference>
<evidence type="ECO:0000259" key="5">
    <source>
        <dbReference type="Pfam" id="PF16320"/>
    </source>
</evidence>
<dbReference type="Proteomes" id="UP000290189">
    <property type="component" value="Unassembled WGS sequence"/>
</dbReference>
<organism evidence="6 7">
    <name type="scientific">Plasmodiophora brassicae</name>
    <name type="common">Clubroot disease agent</name>
    <dbReference type="NCBI Taxonomy" id="37360"/>
    <lineage>
        <taxon>Eukaryota</taxon>
        <taxon>Sar</taxon>
        <taxon>Rhizaria</taxon>
        <taxon>Endomyxa</taxon>
        <taxon>Phytomyxea</taxon>
        <taxon>Plasmodiophorida</taxon>
        <taxon>Plasmodiophoridae</taxon>
        <taxon>Plasmodiophora</taxon>
    </lineage>
</organism>
<dbReference type="PANTHER" id="PTHR45987:SF4">
    <property type="entry name" value="LARGE RIBOSOMAL SUBUNIT PROTEIN BL12M"/>
    <property type="match status" value="1"/>
</dbReference>
<dbReference type="InterPro" id="IPR000206">
    <property type="entry name" value="Ribosomal_bL12"/>
</dbReference>
<accession>A0A3P3Y660</accession>
<dbReference type="GO" id="GO:0005840">
    <property type="term" value="C:ribosome"/>
    <property type="evidence" value="ECO:0007669"/>
    <property type="project" value="UniProtKB-KW"/>
</dbReference>
<evidence type="ECO:0000313" key="6">
    <source>
        <dbReference type="EMBL" id="SPQ95665.1"/>
    </source>
</evidence>
<dbReference type="GO" id="GO:0006412">
    <property type="term" value="P:translation"/>
    <property type="evidence" value="ECO:0007669"/>
    <property type="project" value="InterPro"/>
</dbReference>
<dbReference type="InterPro" id="IPR013823">
    <property type="entry name" value="Ribosomal_bL12_C"/>
</dbReference>
<dbReference type="FunFam" id="3.30.1390.10:FF:000001">
    <property type="entry name" value="50S ribosomal protein L7/L12"/>
    <property type="match status" value="1"/>
</dbReference>
<dbReference type="GO" id="GO:0003735">
    <property type="term" value="F:structural constituent of ribosome"/>
    <property type="evidence" value="ECO:0007669"/>
    <property type="project" value="InterPro"/>
</dbReference>
<evidence type="ECO:0000256" key="3">
    <source>
        <dbReference type="ARBA" id="ARBA00023274"/>
    </source>
</evidence>
<keyword evidence="6" id="KW-0496">Mitochondrion</keyword>
<proteinExistence type="inferred from homology"/>
<dbReference type="InterPro" id="IPR036235">
    <property type="entry name" value="Ribosomal_bL12_oligo_N_sf"/>
</dbReference>
<evidence type="ECO:0000313" key="7">
    <source>
        <dbReference type="Proteomes" id="UP000290189"/>
    </source>
</evidence>
<gene>
    <name evidence="6" type="ORF">PLBR_LOCUS2880</name>
</gene>
<dbReference type="HAMAP" id="MF_00368">
    <property type="entry name" value="Ribosomal_bL12"/>
    <property type="match status" value="1"/>
</dbReference>
<dbReference type="InterPro" id="IPR008932">
    <property type="entry name" value="Ribosomal_bL12_oligo"/>
</dbReference>
<evidence type="ECO:0008006" key="8">
    <source>
        <dbReference type="Google" id="ProtNLM"/>
    </source>
</evidence>
<evidence type="ECO:0000256" key="2">
    <source>
        <dbReference type="ARBA" id="ARBA00022980"/>
    </source>
</evidence>
<evidence type="ECO:0000256" key="1">
    <source>
        <dbReference type="ARBA" id="ARBA00007197"/>
    </source>
</evidence>
<dbReference type="PANTHER" id="PTHR45987">
    <property type="entry name" value="39S RIBOSOMAL PROTEIN L12"/>
    <property type="match status" value="1"/>
</dbReference>
<keyword evidence="3" id="KW-0687">Ribonucleoprotein</keyword>
<name>A0A3P3Y660_PLABS</name>
<dbReference type="GO" id="GO:1990904">
    <property type="term" value="C:ribonucleoprotein complex"/>
    <property type="evidence" value="ECO:0007669"/>
    <property type="project" value="UniProtKB-KW"/>
</dbReference>
<dbReference type="Gene3D" id="1.20.5.710">
    <property type="entry name" value="Single helix bin"/>
    <property type="match status" value="1"/>
</dbReference>
<dbReference type="SUPFAM" id="SSF54736">
    <property type="entry name" value="ClpS-like"/>
    <property type="match status" value="1"/>
</dbReference>
<dbReference type="Gene3D" id="3.30.1390.10">
    <property type="match status" value="1"/>
</dbReference>
<dbReference type="NCBIfam" id="TIGR00855">
    <property type="entry name" value="L12"/>
    <property type="match status" value="1"/>
</dbReference>
<dbReference type="AlphaFoldDB" id="A0A3P3Y660"/>
<dbReference type="CDD" id="cd00387">
    <property type="entry name" value="Ribosomal_L7_L12"/>
    <property type="match status" value="1"/>
</dbReference>
<protein>
    <recommendedName>
        <fullName evidence="8">Ribosomal protein L7/L12 C-terminal domain-containing protein</fullName>
    </recommendedName>
</protein>
<geneLocation type="mitochondrion" evidence="6"/>